<dbReference type="AlphaFoldDB" id="A0A1F6AFS6"/>
<dbReference type="GO" id="GO:0004347">
    <property type="term" value="F:glucose-6-phosphate isomerase activity"/>
    <property type="evidence" value="ECO:0007669"/>
    <property type="project" value="InterPro"/>
</dbReference>
<dbReference type="PROSITE" id="PS51464">
    <property type="entry name" value="SIS"/>
    <property type="match status" value="1"/>
</dbReference>
<evidence type="ECO:0000313" key="4">
    <source>
        <dbReference type="EMBL" id="OGG23600.1"/>
    </source>
</evidence>
<feature type="domain" description="SIS" evidence="3">
    <location>
        <begin position="32"/>
        <end position="175"/>
    </location>
</feature>
<evidence type="ECO:0000313" key="5">
    <source>
        <dbReference type="Proteomes" id="UP000178759"/>
    </source>
</evidence>
<dbReference type="Proteomes" id="UP000178759">
    <property type="component" value="Unassembled WGS sequence"/>
</dbReference>
<comment type="caution">
    <text evidence="4">The sequence shown here is derived from an EMBL/GenBank/DDBJ whole genome shotgun (WGS) entry which is preliminary data.</text>
</comment>
<proteinExistence type="inferred from homology"/>
<gene>
    <name evidence="4" type="ORF">A3A79_00045</name>
</gene>
<dbReference type="Gene3D" id="3.40.50.10490">
    <property type="entry name" value="Glucose-6-phosphate isomerase like protein, domain 1"/>
    <property type="match status" value="2"/>
</dbReference>
<accession>A0A1F6AFS6</accession>
<name>A0A1F6AFS6_9BACT</name>
<protein>
    <recommendedName>
        <fullName evidence="3">SIS domain-containing protein</fullName>
    </recommendedName>
</protein>
<dbReference type="InterPro" id="IPR046348">
    <property type="entry name" value="SIS_dom_sf"/>
</dbReference>
<dbReference type="Pfam" id="PF10432">
    <property type="entry name" value="bact-PGI_C"/>
    <property type="match status" value="1"/>
</dbReference>
<organism evidence="4 5">
    <name type="scientific">Candidatus Gottesmanbacteria bacterium RIFCSPLOWO2_01_FULL_43_11b</name>
    <dbReference type="NCBI Taxonomy" id="1798392"/>
    <lineage>
        <taxon>Bacteria</taxon>
        <taxon>Candidatus Gottesmaniibacteriota</taxon>
    </lineage>
</organism>
<dbReference type="SUPFAM" id="SSF53697">
    <property type="entry name" value="SIS domain"/>
    <property type="match status" value="1"/>
</dbReference>
<dbReference type="EMBL" id="MFJV01000001">
    <property type="protein sequence ID" value="OGG23600.1"/>
    <property type="molecule type" value="Genomic_DNA"/>
</dbReference>
<sequence length="339" mass="38124">MNELDSANVLGSTMLFPDQCEQAWTESSSLSFGDRYKNIYNIVVCGMGGSRFPPKTIKELFRDRIKEPYEIVEDYTLPSYVDSDTLVILSSYSGTTEEVISCANDAIKRGSRITGVTSGGQIAQILREHTGYVFTPKHNPSDQPRIGGGYLLMGHIGLLKALNLLEIDSSEVEEAIKFIREQTSNIQSKAKDLAKELKDKHTFIITSEFLKGFGNGFGNQLNETAKIISDPRNIPELNHHLMEGLKYPDTLHTNGLFLFFVSDLYSAQVQKRYRVTEEVVKKQNIQTLNVVLTGKTKLSQALEAYTLSGFTSFYLAMFNNLDPSKIPWVDYFKKELAKD</sequence>
<dbReference type="GO" id="GO:0004476">
    <property type="term" value="F:mannose-6-phosphate isomerase activity"/>
    <property type="evidence" value="ECO:0007669"/>
    <property type="project" value="InterPro"/>
</dbReference>
<dbReference type="GO" id="GO:0005975">
    <property type="term" value="P:carbohydrate metabolic process"/>
    <property type="evidence" value="ECO:0007669"/>
    <property type="project" value="InterPro"/>
</dbReference>
<dbReference type="InterPro" id="IPR019490">
    <property type="entry name" value="Glu6P/Mann6P_isomerase_C"/>
</dbReference>
<dbReference type="InterPro" id="IPR001347">
    <property type="entry name" value="SIS_dom"/>
</dbReference>
<keyword evidence="2" id="KW-0413">Isomerase</keyword>
<dbReference type="STRING" id="1798392.A3A79_00045"/>
<comment type="similarity">
    <text evidence="1">Belongs to the PGI/PMI family.</text>
</comment>
<evidence type="ECO:0000259" key="3">
    <source>
        <dbReference type="PROSITE" id="PS51464"/>
    </source>
</evidence>
<evidence type="ECO:0000256" key="1">
    <source>
        <dbReference type="ARBA" id="ARBA00010523"/>
    </source>
</evidence>
<evidence type="ECO:0000256" key="2">
    <source>
        <dbReference type="ARBA" id="ARBA00023235"/>
    </source>
</evidence>
<reference evidence="4 5" key="1">
    <citation type="journal article" date="2016" name="Nat. Commun.">
        <title>Thousands of microbial genomes shed light on interconnected biogeochemical processes in an aquifer system.</title>
        <authorList>
            <person name="Anantharaman K."/>
            <person name="Brown C.T."/>
            <person name="Hug L.A."/>
            <person name="Sharon I."/>
            <person name="Castelle C.J."/>
            <person name="Probst A.J."/>
            <person name="Thomas B.C."/>
            <person name="Singh A."/>
            <person name="Wilkins M.J."/>
            <person name="Karaoz U."/>
            <person name="Brodie E.L."/>
            <person name="Williams K.H."/>
            <person name="Hubbard S.S."/>
            <person name="Banfield J.F."/>
        </authorList>
    </citation>
    <scope>NUCLEOTIDE SEQUENCE [LARGE SCALE GENOMIC DNA]</scope>
</reference>
<dbReference type="GO" id="GO:0097367">
    <property type="term" value="F:carbohydrate derivative binding"/>
    <property type="evidence" value="ECO:0007669"/>
    <property type="project" value="InterPro"/>
</dbReference>
<dbReference type="GO" id="GO:1901135">
    <property type="term" value="P:carbohydrate derivative metabolic process"/>
    <property type="evidence" value="ECO:0007669"/>
    <property type="project" value="InterPro"/>
</dbReference>